<name>A0A917JT68_9GAMM</name>
<keyword evidence="2" id="KW-1185">Reference proteome</keyword>
<dbReference type="SUPFAM" id="SSF55060">
    <property type="entry name" value="GHMP Kinase, C-terminal domain"/>
    <property type="match status" value="1"/>
</dbReference>
<dbReference type="SUPFAM" id="SSF54211">
    <property type="entry name" value="Ribosomal protein S5 domain 2-like"/>
    <property type="match status" value="1"/>
</dbReference>
<evidence type="ECO:0008006" key="3">
    <source>
        <dbReference type="Google" id="ProtNLM"/>
    </source>
</evidence>
<sequence length="296" mass="32420">MVWSIPAKTFLLGEYAVLANGPALILTTSPCFKISMVAESSLSGIHPESPAGKYWTNCKQAKGLSFYDPYHGLGGMGASSAQFIGAYLASLTDSEPVHVSSLLETYFNYAWNGKGLCPSGYDVLAQISWGCSYLNKYDEIICPYPWVFDDLAFILLHTGQKLATHNHLLQVGLPDNLTHLQRLVENGKDAFNTKDSQLLVETVNAYAQALSELNLVASHTYKLLQQLKKESEVLAAKGCGAMGADVLFVLISKTEHEAFCKKLVHKGLKILATTEDLYSKAGFVENFMHKTLEISA</sequence>
<organism evidence="1 2">
    <name type="scientific">Legionella impletisoli</name>
    <dbReference type="NCBI Taxonomy" id="343510"/>
    <lineage>
        <taxon>Bacteria</taxon>
        <taxon>Pseudomonadati</taxon>
        <taxon>Pseudomonadota</taxon>
        <taxon>Gammaproteobacteria</taxon>
        <taxon>Legionellales</taxon>
        <taxon>Legionellaceae</taxon>
        <taxon>Legionella</taxon>
    </lineage>
</organism>
<dbReference type="EMBL" id="BMOB01000003">
    <property type="protein sequence ID" value="GGI82795.1"/>
    <property type="molecule type" value="Genomic_DNA"/>
</dbReference>
<protein>
    <recommendedName>
        <fullName evidence="3">Mevalonate kinase</fullName>
    </recommendedName>
</protein>
<reference evidence="1" key="2">
    <citation type="submission" date="2020-09" db="EMBL/GenBank/DDBJ databases">
        <authorList>
            <person name="Sun Q."/>
            <person name="Ohkuma M."/>
        </authorList>
    </citation>
    <scope>NUCLEOTIDE SEQUENCE</scope>
    <source>
        <strain evidence="1">JCM 13919</strain>
    </source>
</reference>
<comment type="caution">
    <text evidence="1">The sequence shown here is derived from an EMBL/GenBank/DDBJ whole genome shotgun (WGS) entry which is preliminary data.</text>
</comment>
<reference evidence="1" key="1">
    <citation type="journal article" date="2014" name="Int. J. Syst. Evol. Microbiol.">
        <title>Complete genome sequence of Corynebacterium casei LMG S-19264T (=DSM 44701T), isolated from a smear-ripened cheese.</title>
        <authorList>
            <consortium name="US DOE Joint Genome Institute (JGI-PGF)"/>
            <person name="Walter F."/>
            <person name="Albersmeier A."/>
            <person name="Kalinowski J."/>
            <person name="Ruckert C."/>
        </authorList>
    </citation>
    <scope>NUCLEOTIDE SEQUENCE</scope>
    <source>
        <strain evidence="1">JCM 13919</strain>
    </source>
</reference>
<gene>
    <name evidence="1" type="ORF">GCM10007966_09210</name>
</gene>
<dbReference type="Gene3D" id="3.30.70.890">
    <property type="entry name" value="GHMP kinase, C-terminal domain"/>
    <property type="match status" value="1"/>
</dbReference>
<dbReference type="InterPro" id="IPR020568">
    <property type="entry name" value="Ribosomal_Su5_D2-typ_SF"/>
</dbReference>
<dbReference type="AlphaFoldDB" id="A0A917JT68"/>
<dbReference type="RefSeq" id="WP_131776151.1">
    <property type="nucleotide sequence ID" value="NZ_BMOB01000003.1"/>
</dbReference>
<dbReference type="InterPro" id="IPR036554">
    <property type="entry name" value="GHMP_kinase_C_sf"/>
</dbReference>
<dbReference type="Proteomes" id="UP000630149">
    <property type="component" value="Unassembled WGS sequence"/>
</dbReference>
<proteinExistence type="predicted"/>
<dbReference type="OrthoDB" id="5652956at2"/>
<evidence type="ECO:0000313" key="2">
    <source>
        <dbReference type="Proteomes" id="UP000630149"/>
    </source>
</evidence>
<accession>A0A917JT68</accession>
<evidence type="ECO:0000313" key="1">
    <source>
        <dbReference type="EMBL" id="GGI82795.1"/>
    </source>
</evidence>